<gene>
    <name evidence="9" type="primary">tssH</name>
    <name evidence="9" type="synonym">clpV</name>
    <name evidence="9" type="ORF">ACFFJC_20635</name>
</gene>
<dbReference type="EMBL" id="JBHLWK010000039">
    <property type="protein sequence ID" value="MFC0206667.1"/>
    <property type="molecule type" value="Genomic_DNA"/>
</dbReference>
<dbReference type="InterPro" id="IPR004176">
    <property type="entry name" value="Clp_R_N"/>
</dbReference>
<dbReference type="Gene3D" id="1.10.1780.10">
    <property type="entry name" value="Clp, N-terminal domain"/>
    <property type="match status" value="1"/>
</dbReference>
<dbReference type="NCBIfam" id="TIGR03345">
    <property type="entry name" value="VI_ClpV1"/>
    <property type="match status" value="1"/>
</dbReference>
<dbReference type="Pfam" id="PF07724">
    <property type="entry name" value="AAA_2"/>
    <property type="match status" value="1"/>
</dbReference>
<keyword evidence="5" id="KW-0143">Chaperone</keyword>
<keyword evidence="7" id="KW-0175">Coiled coil</keyword>
<accession>A0ABV6D1Z3</accession>
<keyword evidence="4" id="KW-0067">ATP-binding</keyword>
<dbReference type="SMART" id="SM01086">
    <property type="entry name" value="ClpB_D2-small"/>
    <property type="match status" value="1"/>
</dbReference>
<dbReference type="Pfam" id="PF17871">
    <property type="entry name" value="AAA_lid_9"/>
    <property type="match status" value="1"/>
</dbReference>
<dbReference type="PANTHER" id="PTHR11638:SF184">
    <property type="entry name" value="ATPASE WITH CHAPERONE ACTIVITY"/>
    <property type="match status" value="1"/>
</dbReference>
<feature type="domain" description="Clp R" evidence="8">
    <location>
        <begin position="9"/>
        <end position="155"/>
    </location>
</feature>
<evidence type="ECO:0000256" key="3">
    <source>
        <dbReference type="ARBA" id="ARBA00022741"/>
    </source>
</evidence>
<keyword evidence="10" id="KW-1185">Reference proteome</keyword>
<dbReference type="PANTHER" id="PTHR11638">
    <property type="entry name" value="ATP-DEPENDENT CLP PROTEASE"/>
    <property type="match status" value="1"/>
</dbReference>
<dbReference type="InterPro" id="IPR019489">
    <property type="entry name" value="Clp_ATPase_C"/>
</dbReference>
<dbReference type="InterPro" id="IPR003593">
    <property type="entry name" value="AAA+_ATPase"/>
</dbReference>
<dbReference type="Pfam" id="PF10431">
    <property type="entry name" value="ClpB_D2-small"/>
    <property type="match status" value="1"/>
</dbReference>
<dbReference type="InterPro" id="IPR018368">
    <property type="entry name" value="ClpA/B_CS1"/>
</dbReference>
<protein>
    <submittedName>
        <fullName evidence="9">Type VI secretion system ATPase TssH</fullName>
    </submittedName>
</protein>
<dbReference type="CDD" id="cd00009">
    <property type="entry name" value="AAA"/>
    <property type="match status" value="1"/>
</dbReference>
<comment type="caution">
    <text evidence="9">The sequence shown here is derived from an EMBL/GenBank/DDBJ whole genome shotgun (WGS) entry which is preliminary data.</text>
</comment>
<dbReference type="InterPro" id="IPR050130">
    <property type="entry name" value="ClpA_ClpB"/>
</dbReference>
<proteinExistence type="inferred from homology"/>
<dbReference type="PROSITE" id="PS51903">
    <property type="entry name" value="CLP_R"/>
    <property type="match status" value="1"/>
</dbReference>
<dbReference type="InterPro" id="IPR036628">
    <property type="entry name" value="Clp_N_dom_sf"/>
</dbReference>
<dbReference type="Gene3D" id="1.10.8.60">
    <property type="match status" value="1"/>
</dbReference>
<evidence type="ECO:0000256" key="4">
    <source>
        <dbReference type="ARBA" id="ARBA00022840"/>
    </source>
</evidence>
<dbReference type="PRINTS" id="PR00300">
    <property type="entry name" value="CLPPROTEASEA"/>
</dbReference>
<dbReference type="InterPro" id="IPR001270">
    <property type="entry name" value="ClpA/B"/>
</dbReference>
<dbReference type="SUPFAM" id="SSF81923">
    <property type="entry name" value="Double Clp-N motif"/>
    <property type="match status" value="1"/>
</dbReference>
<evidence type="ECO:0000259" key="8">
    <source>
        <dbReference type="PROSITE" id="PS51903"/>
    </source>
</evidence>
<dbReference type="InterPro" id="IPR003959">
    <property type="entry name" value="ATPase_AAA_core"/>
</dbReference>
<dbReference type="Proteomes" id="UP001589798">
    <property type="component" value="Unassembled WGS sequence"/>
</dbReference>
<reference evidence="9 10" key="1">
    <citation type="submission" date="2024-09" db="EMBL/GenBank/DDBJ databases">
        <authorList>
            <person name="Sun Q."/>
            <person name="Mori K."/>
        </authorList>
    </citation>
    <scope>NUCLEOTIDE SEQUENCE [LARGE SCALE GENOMIC DNA]</scope>
    <source>
        <strain evidence="9 10">CCM 7706</strain>
    </source>
</reference>
<dbReference type="InterPro" id="IPR017729">
    <property type="entry name" value="ATPase_T6SS_ClpV1"/>
</dbReference>
<evidence type="ECO:0000256" key="2">
    <source>
        <dbReference type="ARBA" id="ARBA00022737"/>
    </source>
</evidence>
<feature type="coiled-coil region" evidence="7">
    <location>
        <begin position="439"/>
        <end position="490"/>
    </location>
</feature>
<evidence type="ECO:0000313" key="10">
    <source>
        <dbReference type="Proteomes" id="UP001589798"/>
    </source>
</evidence>
<dbReference type="Gene3D" id="3.40.50.300">
    <property type="entry name" value="P-loop containing nucleotide triphosphate hydrolases"/>
    <property type="match status" value="3"/>
</dbReference>
<dbReference type="PROSITE" id="PS00870">
    <property type="entry name" value="CLPAB_1"/>
    <property type="match status" value="1"/>
</dbReference>
<name>A0ABV6D1Z3_9SPHN</name>
<evidence type="ECO:0000256" key="7">
    <source>
        <dbReference type="SAM" id="Coils"/>
    </source>
</evidence>
<comment type="similarity">
    <text evidence="1">Belongs to the ClpA/ClpB family.</text>
</comment>
<dbReference type="RefSeq" id="WP_379489212.1">
    <property type="nucleotide sequence ID" value="NZ_JBHLWK010000039.1"/>
</dbReference>
<dbReference type="SMART" id="SM00382">
    <property type="entry name" value="AAA"/>
    <property type="match status" value="2"/>
</dbReference>
<keyword evidence="2 6" id="KW-0677">Repeat</keyword>
<dbReference type="InterPro" id="IPR041546">
    <property type="entry name" value="ClpA/ClpB_AAA_lid"/>
</dbReference>
<dbReference type="CDD" id="cd19499">
    <property type="entry name" value="RecA-like_ClpB_Hsp104-like"/>
    <property type="match status" value="1"/>
</dbReference>
<evidence type="ECO:0000313" key="9">
    <source>
        <dbReference type="EMBL" id="MFC0206667.1"/>
    </source>
</evidence>
<dbReference type="Pfam" id="PF00004">
    <property type="entry name" value="AAA"/>
    <property type="match status" value="1"/>
</dbReference>
<evidence type="ECO:0000256" key="5">
    <source>
        <dbReference type="ARBA" id="ARBA00023186"/>
    </source>
</evidence>
<organism evidence="9 10">
    <name type="scientific">Novosphingobium soli</name>
    <dbReference type="NCBI Taxonomy" id="574956"/>
    <lineage>
        <taxon>Bacteria</taxon>
        <taxon>Pseudomonadati</taxon>
        <taxon>Pseudomonadota</taxon>
        <taxon>Alphaproteobacteria</taxon>
        <taxon>Sphingomonadales</taxon>
        <taxon>Sphingomonadaceae</taxon>
        <taxon>Novosphingobium</taxon>
    </lineage>
</organism>
<dbReference type="SUPFAM" id="SSF52540">
    <property type="entry name" value="P-loop containing nucleoside triphosphate hydrolases"/>
    <property type="match status" value="2"/>
</dbReference>
<feature type="coiled-coil region" evidence="7">
    <location>
        <begin position="546"/>
        <end position="573"/>
    </location>
</feature>
<dbReference type="Pfam" id="PF02861">
    <property type="entry name" value="Clp_N"/>
    <property type="match status" value="1"/>
</dbReference>
<sequence length="917" mass="98850">MELNLKSLIGKLDDTCRQALEAAAGLALSRTNYDIEVEHWLNRLLDRQTSDIAVIANHFEVDAGRLVQDINRQIDGFKTGNGRSPAIAPNLVKLVREAWLVGSLEYGSSVVRSGHLLLALLTSSELTGTARDISAQFAKIPVETLRTAFAKITESSEEAKSASSAAPPAAAGAAAAPQPGAAGGGEALSKYCIDLTQQARDGKIDPIFGRDPEIRQIVDILTRRRQNNPILTGEAGVGKTAVVEGFALRIVQGDVPEALRNIRLLSLDLGLLQAGAGIKGEFENRLKSVIEEVKKSPTPIIMFIDEAHTLIGAGGAEGQNDAANLLKPALARGEMRTIAATTWAEYKKYFEKDPALTRRFQVVKVEEPSETLAVAMLRGLVPVLEKHHGVRILGEALEAASSLSHRYITGRQLPDKAISLLDTACARVGISQAATPAALEDVQRQIGLLDSEVRMLKREQGSGLDNAAALQACVDRRAELEAEAEVLTGRWNEEKALVQKVAEARMAFDDLLNDEAPAKSAASEAPAPVTSDAATDGEVAVAEAPTQDISAKVSEARANLKAAQDELSAKRSDDIMVYDVVDRDVVAAVLSGWTGIPVGRMGGDEIRSVLTVADQLAERIKGQRYALDMIAHTVKTARAGLADPRKPLGIFLFCGTSGVGKTETALALADLLYGGEQNITTINMSEFKEEHKVSTLVGAAPGYVGYGEGGVLTEAVRRKPYSVILLDEMEKAHPGVQDVFYQVFDKGMMKDGQGRDIDFKNTLIIMTSNAGTDTIEDLCRAKGKDDMPEPEALAQELRPALLEYFKPAFLGRVATVPFFPLEPEILREIVVINLERIRKRIVANYGAQFTWDDALLDRLVARCTEVESGARNIENILKRGLLADLAGQLLEMRAEGKAVDRVEVTSGEAADYAFTIS</sequence>
<evidence type="ECO:0000256" key="6">
    <source>
        <dbReference type="PROSITE-ProRule" id="PRU01251"/>
    </source>
</evidence>
<dbReference type="InterPro" id="IPR027417">
    <property type="entry name" value="P-loop_NTPase"/>
</dbReference>
<keyword evidence="3" id="KW-0547">Nucleotide-binding</keyword>
<evidence type="ECO:0000256" key="1">
    <source>
        <dbReference type="ARBA" id="ARBA00008675"/>
    </source>
</evidence>